<evidence type="ECO:0000256" key="4">
    <source>
        <dbReference type="ARBA" id="ARBA00023136"/>
    </source>
</evidence>
<dbReference type="InterPro" id="IPR051423">
    <property type="entry name" value="CD225/Dispanin"/>
</dbReference>
<proteinExistence type="predicted"/>
<gene>
    <name evidence="6" type="ORF">C5O25_00085</name>
</gene>
<evidence type="ECO:0000313" key="6">
    <source>
        <dbReference type="EMBL" id="PWB09857.1"/>
    </source>
</evidence>
<feature type="transmembrane region" description="Helical" evidence="5">
    <location>
        <begin position="114"/>
        <end position="136"/>
    </location>
</feature>
<keyword evidence="3 5" id="KW-1133">Transmembrane helix</keyword>
<sequence length="139" mass="14664">MTEWTQAGQVPELSAYLLGGAQAPSTLPNGGFTNCQQQPQSPFGGQTPFAPQQPETAVCPKTWLVESILVTLFCCLPFGIVGIIKASQVESQFRIGNYAGAQQSSADAGKWTKLGFFIGLGVSLLYILLVLVGVVGSNL</sequence>
<keyword evidence="4 5" id="KW-0472">Membrane</keyword>
<protein>
    <submittedName>
        <fullName evidence="6">CD225/dispanin family protein</fullName>
    </submittedName>
</protein>
<dbReference type="AlphaFoldDB" id="A0A2V1J3M4"/>
<dbReference type="PANTHER" id="PTHR14948:SF44">
    <property type="entry name" value="PROLINE-RICH TRANSMEMBRANE PROTEIN 1-LIKE"/>
    <property type="match status" value="1"/>
</dbReference>
<dbReference type="Pfam" id="PF04505">
    <property type="entry name" value="CD225"/>
    <property type="match status" value="1"/>
</dbReference>
<evidence type="ECO:0000313" key="7">
    <source>
        <dbReference type="Proteomes" id="UP000244925"/>
    </source>
</evidence>
<dbReference type="Proteomes" id="UP000244925">
    <property type="component" value="Unassembled WGS sequence"/>
</dbReference>
<comment type="caution">
    <text evidence="6">The sequence shown here is derived from an EMBL/GenBank/DDBJ whole genome shotgun (WGS) entry which is preliminary data.</text>
</comment>
<dbReference type="PANTHER" id="PTHR14948">
    <property type="entry name" value="NG5"/>
    <property type="match status" value="1"/>
</dbReference>
<name>A0A2V1J3M4_9BACT</name>
<accession>A0A2V1J3M4</accession>
<feature type="transmembrane region" description="Helical" evidence="5">
    <location>
        <begin position="63"/>
        <end position="84"/>
    </location>
</feature>
<dbReference type="GO" id="GO:0016020">
    <property type="term" value="C:membrane"/>
    <property type="evidence" value="ECO:0007669"/>
    <property type="project" value="UniProtKB-SubCell"/>
</dbReference>
<evidence type="ECO:0000256" key="1">
    <source>
        <dbReference type="ARBA" id="ARBA00004370"/>
    </source>
</evidence>
<comment type="subcellular location">
    <subcellularLocation>
        <location evidence="1">Membrane</location>
    </subcellularLocation>
</comment>
<keyword evidence="2 5" id="KW-0812">Transmembrane</keyword>
<dbReference type="InterPro" id="IPR007593">
    <property type="entry name" value="CD225/Dispanin_fam"/>
</dbReference>
<evidence type="ECO:0000256" key="2">
    <source>
        <dbReference type="ARBA" id="ARBA00022692"/>
    </source>
</evidence>
<evidence type="ECO:0000256" key="3">
    <source>
        <dbReference type="ARBA" id="ARBA00022989"/>
    </source>
</evidence>
<reference evidence="7" key="1">
    <citation type="submission" date="2018-02" db="EMBL/GenBank/DDBJ databases">
        <authorList>
            <person name="Clavel T."/>
            <person name="Strowig T."/>
        </authorList>
    </citation>
    <scope>NUCLEOTIDE SEQUENCE [LARGE SCALE GENOMIC DNA]</scope>
    <source>
        <strain evidence="7">DSM 100764</strain>
    </source>
</reference>
<evidence type="ECO:0000256" key="5">
    <source>
        <dbReference type="SAM" id="Phobius"/>
    </source>
</evidence>
<organism evidence="6 7">
    <name type="scientific">Paramuribaculum intestinale</name>
    <dbReference type="NCBI Taxonomy" id="2094151"/>
    <lineage>
        <taxon>Bacteria</taxon>
        <taxon>Pseudomonadati</taxon>
        <taxon>Bacteroidota</taxon>
        <taxon>Bacteroidia</taxon>
        <taxon>Bacteroidales</taxon>
        <taxon>Muribaculaceae</taxon>
        <taxon>Paramuribaculum</taxon>
    </lineage>
</organism>
<keyword evidence="7" id="KW-1185">Reference proteome</keyword>
<dbReference type="EMBL" id="PUBV01000001">
    <property type="protein sequence ID" value="PWB09857.1"/>
    <property type="molecule type" value="Genomic_DNA"/>
</dbReference>